<reference evidence="2 3" key="1">
    <citation type="submission" date="2016-11" db="EMBL/GenBank/DDBJ databases">
        <authorList>
            <person name="Jaros S."/>
            <person name="Januszkiewicz K."/>
            <person name="Wedrychowicz H."/>
        </authorList>
    </citation>
    <scope>NUCLEOTIDE SEQUENCE [LARGE SCALE GENOMIC DNA]</scope>
    <source>
        <strain evidence="2 3">DSM 45408</strain>
    </source>
</reference>
<organism evidence="2 3">
    <name type="scientific">Geodermatophilus nigrescens</name>
    <dbReference type="NCBI Taxonomy" id="1070870"/>
    <lineage>
        <taxon>Bacteria</taxon>
        <taxon>Bacillati</taxon>
        <taxon>Actinomycetota</taxon>
        <taxon>Actinomycetes</taxon>
        <taxon>Geodermatophilales</taxon>
        <taxon>Geodermatophilaceae</taxon>
        <taxon>Geodermatophilus</taxon>
    </lineage>
</organism>
<dbReference type="AlphaFoldDB" id="A0A1M5I050"/>
<dbReference type="EMBL" id="FQVX01000002">
    <property type="protein sequence ID" value="SHG21674.1"/>
    <property type="molecule type" value="Genomic_DNA"/>
</dbReference>
<evidence type="ECO:0000313" key="3">
    <source>
        <dbReference type="Proteomes" id="UP000184471"/>
    </source>
</evidence>
<evidence type="ECO:0000313" key="2">
    <source>
        <dbReference type="EMBL" id="SHG21674.1"/>
    </source>
</evidence>
<dbReference type="Gene3D" id="3.10.450.50">
    <property type="match status" value="1"/>
</dbReference>
<dbReference type="SUPFAM" id="SSF54427">
    <property type="entry name" value="NTF2-like"/>
    <property type="match status" value="1"/>
</dbReference>
<sequence length="142" mass="15524">MTRDRGSPTARPGVPACSPVTAPDRTALLRSLYAAFNAREIDAVLAAMSPAVDWPNGWEGGRVHGHDGVRGYWERQWAQIRPLVRPTGFDARPDGSVAVSVALTVRDPGGTVLSRETVRHVYRFDGDGLVTRMDVERTGTER</sequence>
<dbReference type="Pfam" id="PF12680">
    <property type="entry name" value="SnoaL_2"/>
    <property type="match status" value="1"/>
</dbReference>
<name>A0A1M5I050_9ACTN</name>
<dbReference type="Proteomes" id="UP000184471">
    <property type="component" value="Unassembled WGS sequence"/>
</dbReference>
<gene>
    <name evidence="2" type="ORF">SAMN05444351_1831</name>
</gene>
<accession>A0A1M5I050</accession>
<dbReference type="InterPro" id="IPR032710">
    <property type="entry name" value="NTF2-like_dom_sf"/>
</dbReference>
<keyword evidence="3" id="KW-1185">Reference proteome</keyword>
<dbReference type="STRING" id="1070870.SAMN05444351_1831"/>
<evidence type="ECO:0000259" key="1">
    <source>
        <dbReference type="Pfam" id="PF12680"/>
    </source>
</evidence>
<dbReference type="InterPro" id="IPR037401">
    <property type="entry name" value="SnoaL-like"/>
</dbReference>
<feature type="domain" description="SnoaL-like" evidence="1">
    <location>
        <begin position="30"/>
        <end position="133"/>
    </location>
</feature>
<proteinExistence type="predicted"/>
<protein>
    <submittedName>
        <fullName evidence="2">SnoaL-like domain-containing protein</fullName>
    </submittedName>
</protein>
<dbReference type="OrthoDB" id="1353852at2"/>